<keyword evidence="3" id="KW-0862">Zinc</keyword>
<dbReference type="InterPro" id="IPR008584">
    <property type="entry name" value="CXXC_Zn-binding_euk"/>
</dbReference>
<gene>
    <name evidence="4" type="ORF">SMRZ_LOCUS6018</name>
</gene>
<dbReference type="Proteomes" id="UP000277204">
    <property type="component" value="Unassembled WGS sequence"/>
</dbReference>
<evidence type="ECO:0000256" key="3">
    <source>
        <dbReference type="ARBA" id="ARBA00022833"/>
    </source>
</evidence>
<evidence type="ECO:0000313" key="5">
    <source>
        <dbReference type="Proteomes" id="UP000277204"/>
    </source>
</evidence>
<proteinExistence type="inferred from homology"/>
<dbReference type="Pfam" id="PF05907">
    <property type="entry name" value="CXXC_Zn-b_euk"/>
    <property type="match status" value="1"/>
</dbReference>
<dbReference type="PANTHER" id="PTHR12857">
    <property type="entry name" value="CXXC MOTIF CONTAINING ZINC BINDING PROTEIN"/>
    <property type="match status" value="1"/>
</dbReference>
<dbReference type="GO" id="GO:0008270">
    <property type="term" value="F:zinc ion binding"/>
    <property type="evidence" value="ECO:0007669"/>
    <property type="project" value="TreeGrafter"/>
</dbReference>
<evidence type="ECO:0000256" key="1">
    <source>
        <dbReference type="ARBA" id="ARBA00007818"/>
    </source>
</evidence>
<evidence type="ECO:0000256" key="2">
    <source>
        <dbReference type="ARBA" id="ARBA00022723"/>
    </source>
</evidence>
<comment type="similarity">
    <text evidence="1">Belongs to the UPF0587 family.</text>
</comment>
<sequence>MVVSLNKPNNSISKLLGVQISCELTNITNLSPSCNDFRWYLKEKTPIQDSRGDANLVIRCKFCKRISNADIIPGSILPYSLDDSGHFKTIAKFDCRGLEFTEFSPRSGWSASSVNSDAVFDDISLTDEVKQYSAINIIFSSNTNIWCDYDEKGKCEVSIQNFQSQIIKLKC</sequence>
<keyword evidence="2" id="KW-0479">Metal-binding</keyword>
<protein>
    <submittedName>
        <fullName evidence="4">Uncharacterized protein</fullName>
    </submittedName>
</protein>
<dbReference type="AlphaFoldDB" id="A0A183LQE3"/>
<reference evidence="4 5" key="1">
    <citation type="submission" date="2018-11" db="EMBL/GenBank/DDBJ databases">
        <authorList>
            <consortium name="Pathogen Informatics"/>
        </authorList>
    </citation>
    <scope>NUCLEOTIDE SEQUENCE [LARGE SCALE GENOMIC DNA]</scope>
    <source>
        <strain evidence="4 5">Zambia</strain>
    </source>
</reference>
<organism evidence="4 5">
    <name type="scientific">Schistosoma margrebowiei</name>
    <dbReference type="NCBI Taxonomy" id="48269"/>
    <lineage>
        <taxon>Eukaryota</taxon>
        <taxon>Metazoa</taxon>
        <taxon>Spiralia</taxon>
        <taxon>Lophotrochozoa</taxon>
        <taxon>Platyhelminthes</taxon>
        <taxon>Trematoda</taxon>
        <taxon>Digenea</taxon>
        <taxon>Strigeidida</taxon>
        <taxon>Schistosomatoidea</taxon>
        <taxon>Schistosomatidae</taxon>
        <taxon>Schistosoma</taxon>
    </lineage>
</organism>
<keyword evidence="5" id="KW-1185">Reference proteome</keyword>
<dbReference type="STRING" id="48269.A0A183LQE3"/>
<dbReference type="SUPFAM" id="SSF141678">
    <property type="entry name" value="MAL13P1.257-like"/>
    <property type="match status" value="1"/>
</dbReference>
<accession>A0A183LQE3</accession>
<dbReference type="EMBL" id="UZAI01002175">
    <property type="protein sequence ID" value="VDO68978.1"/>
    <property type="molecule type" value="Genomic_DNA"/>
</dbReference>
<evidence type="ECO:0000313" key="4">
    <source>
        <dbReference type="EMBL" id="VDO68978.1"/>
    </source>
</evidence>
<dbReference type="PANTHER" id="PTHR12857:SF0">
    <property type="entry name" value="CXXC MOTIF CONTAINING ZINC BINDING PROTEIN"/>
    <property type="match status" value="1"/>
</dbReference>
<name>A0A183LQE3_9TREM</name>